<dbReference type="Proteomes" id="UP001168620">
    <property type="component" value="Unassembled WGS sequence"/>
</dbReference>
<dbReference type="InterPro" id="IPR009061">
    <property type="entry name" value="DNA-bd_dom_put_sf"/>
</dbReference>
<dbReference type="InterPro" id="IPR041657">
    <property type="entry name" value="HTH_17"/>
</dbReference>
<accession>A0ABT8FKJ7</accession>
<comment type="caution">
    <text evidence="3">The sequence shown here is derived from an EMBL/GenBank/DDBJ whole genome shotgun (WGS) entry which is preliminary data.</text>
</comment>
<gene>
    <name evidence="3" type="ORF">QWY28_18205</name>
</gene>
<reference evidence="3" key="1">
    <citation type="submission" date="2023-06" db="EMBL/GenBank/DDBJ databases">
        <title>Draft genome sequence of Nocardioides sp. SOB77.</title>
        <authorList>
            <person name="Zhang G."/>
        </authorList>
    </citation>
    <scope>NUCLEOTIDE SEQUENCE</scope>
    <source>
        <strain evidence="3">SOB77</strain>
    </source>
</reference>
<proteinExistence type="predicted"/>
<feature type="compositionally biased region" description="Basic and acidic residues" evidence="1">
    <location>
        <begin position="123"/>
        <end position="132"/>
    </location>
</feature>
<dbReference type="SUPFAM" id="SSF46955">
    <property type="entry name" value="Putative DNA-binding domain"/>
    <property type="match status" value="1"/>
</dbReference>
<evidence type="ECO:0000313" key="4">
    <source>
        <dbReference type="Proteomes" id="UP001168620"/>
    </source>
</evidence>
<feature type="region of interest" description="Disordered" evidence="1">
    <location>
        <begin position="1"/>
        <end position="21"/>
    </location>
</feature>
<feature type="domain" description="Helix-turn-helix" evidence="2">
    <location>
        <begin position="58"/>
        <end position="109"/>
    </location>
</feature>
<sequence length="151" mass="16711">METVKETLSVGGHRPLAAQESERILEDVVTDMSEHATPPSDEPLPTERRRLALTPATMNIAQAAAYIGIAKSTLYTWRTRRPGFGPRAVKAGGALRYRRSDLDAWIEAHAETLDLEAEMDIDDNGRGSRGDHLATSSTLGSMSRRSRPRRR</sequence>
<evidence type="ECO:0000313" key="3">
    <source>
        <dbReference type="EMBL" id="MDN4174902.1"/>
    </source>
</evidence>
<organism evidence="3 4">
    <name type="scientific">Nocardioides oceani</name>
    <dbReference type="NCBI Taxonomy" id="3058369"/>
    <lineage>
        <taxon>Bacteria</taxon>
        <taxon>Bacillati</taxon>
        <taxon>Actinomycetota</taxon>
        <taxon>Actinomycetes</taxon>
        <taxon>Propionibacteriales</taxon>
        <taxon>Nocardioidaceae</taxon>
        <taxon>Nocardioides</taxon>
    </lineage>
</organism>
<name>A0ABT8FKJ7_9ACTN</name>
<evidence type="ECO:0000256" key="1">
    <source>
        <dbReference type="SAM" id="MobiDB-lite"/>
    </source>
</evidence>
<dbReference type="EMBL" id="JAUHJQ010000009">
    <property type="protein sequence ID" value="MDN4174902.1"/>
    <property type="molecule type" value="Genomic_DNA"/>
</dbReference>
<feature type="region of interest" description="Disordered" evidence="1">
    <location>
        <begin position="120"/>
        <end position="151"/>
    </location>
</feature>
<protein>
    <submittedName>
        <fullName evidence="3">Helix-turn-helix domain-containing protein</fullName>
    </submittedName>
</protein>
<keyword evidence="4" id="KW-1185">Reference proteome</keyword>
<dbReference type="RefSeq" id="WP_300954002.1">
    <property type="nucleotide sequence ID" value="NZ_JAUHJQ010000009.1"/>
</dbReference>
<dbReference type="Pfam" id="PF12728">
    <property type="entry name" value="HTH_17"/>
    <property type="match status" value="1"/>
</dbReference>
<evidence type="ECO:0000259" key="2">
    <source>
        <dbReference type="Pfam" id="PF12728"/>
    </source>
</evidence>